<gene>
    <name evidence="2" type="ORF">GCM10009067_25120</name>
</gene>
<organism evidence="2 3">
    <name type="scientific">Haloarcula sebkhae</name>
    <dbReference type="NCBI Taxonomy" id="932660"/>
    <lineage>
        <taxon>Archaea</taxon>
        <taxon>Methanobacteriati</taxon>
        <taxon>Methanobacteriota</taxon>
        <taxon>Stenosarchaea group</taxon>
        <taxon>Halobacteria</taxon>
        <taxon>Halobacteriales</taxon>
        <taxon>Haloarculaceae</taxon>
        <taxon>Haloarcula</taxon>
    </lineage>
</organism>
<protein>
    <recommendedName>
        <fullName evidence="4">Transporter protein</fullName>
    </recommendedName>
</protein>
<keyword evidence="1" id="KW-0812">Transmembrane</keyword>
<comment type="caution">
    <text evidence="2">The sequence shown here is derived from an EMBL/GenBank/DDBJ whole genome shotgun (WGS) entry which is preliminary data.</text>
</comment>
<reference evidence="2" key="1">
    <citation type="journal article" date="2014" name="Int. J. Syst. Evol. Microbiol.">
        <title>Complete genome sequence of Corynebacterium casei LMG S-19264T (=DSM 44701T), isolated from a smear-ripened cheese.</title>
        <authorList>
            <consortium name="US DOE Joint Genome Institute (JGI-PGF)"/>
            <person name="Walter F."/>
            <person name="Albersmeier A."/>
            <person name="Kalinowski J."/>
            <person name="Ruckert C."/>
        </authorList>
    </citation>
    <scope>NUCLEOTIDE SEQUENCE</scope>
    <source>
        <strain evidence="2">JCM 19018</strain>
    </source>
</reference>
<reference evidence="2" key="2">
    <citation type="submission" date="2020-09" db="EMBL/GenBank/DDBJ databases">
        <authorList>
            <person name="Sun Q."/>
            <person name="Ohkuma M."/>
        </authorList>
    </citation>
    <scope>NUCLEOTIDE SEQUENCE</scope>
    <source>
        <strain evidence="2">JCM 19018</strain>
    </source>
</reference>
<name>A0A830ETB0_9EURY</name>
<evidence type="ECO:0008006" key="4">
    <source>
        <dbReference type="Google" id="ProtNLM"/>
    </source>
</evidence>
<sequence>MSDDRHPAFMPLILVGGLVFGFGLAYSHMARPEVVLDFLQFEDFGLVFVMFGGAAVTGVTFFLAPRLLSRAPLTGDTFERRLKSFDRNVLIGGAIFGVGWGLSGICPGAAYASLGIGNVTILWALAGMFIGAYLQGYWRTRSETRETAATGAD</sequence>
<feature type="transmembrane region" description="Helical" evidence="1">
    <location>
        <begin position="7"/>
        <end position="26"/>
    </location>
</feature>
<feature type="transmembrane region" description="Helical" evidence="1">
    <location>
        <begin position="116"/>
        <end position="134"/>
    </location>
</feature>
<accession>A0A830ETB0</accession>
<dbReference type="EMBL" id="BMPD01000004">
    <property type="protein sequence ID" value="GGK71753.1"/>
    <property type="molecule type" value="Genomic_DNA"/>
</dbReference>
<dbReference type="InterPro" id="IPR046513">
    <property type="entry name" value="DUF6691"/>
</dbReference>
<dbReference type="RefSeq" id="WP_188978364.1">
    <property type="nucleotide sequence ID" value="NZ_BMPD01000004.1"/>
</dbReference>
<keyword evidence="1" id="KW-1133">Transmembrane helix</keyword>
<evidence type="ECO:0000256" key="1">
    <source>
        <dbReference type="SAM" id="Phobius"/>
    </source>
</evidence>
<feature type="transmembrane region" description="Helical" evidence="1">
    <location>
        <begin position="46"/>
        <end position="68"/>
    </location>
</feature>
<dbReference type="OrthoDB" id="200254at2157"/>
<evidence type="ECO:0000313" key="3">
    <source>
        <dbReference type="Proteomes" id="UP000614221"/>
    </source>
</evidence>
<keyword evidence="1" id="KW-0472">Membrane</keyword>
<dbReference type="Proteomes" id="UP000614221">
    <property type="component" value="Unassembled WGS sequence"/>
</dbReference>
<dbReference type="Pfam" id="PF20398">
    <property type="entry name" value="DUF6691"/>
    <property type="match status" value="1"/>
</dbReference>
<proteinExistence type="predicted"/>
<feature type="transmembrane region" description="Helical" evidence="1">
    <location>
        <begin position="89"/>
        <end position="110"/>
    </location>
</feature>
<evidence type="ECO:0000313" key="2">
    <source>
        <dbReference type="EMBL" id="GGK71753.1"/>
    </source>
</evidence>
<dbReference type="AlphaFoldDB" id="A0A830ETB0"/>